<keyword evidence="3" id="KW-0677">Repeat</keyword>
<dbReference type="InterPro" id="IPR050589">
    <property type="entry name" value="Ikaros_C2H2-ZF"/>
</dbReference>
<evidence type="ECO:0000256" key="9">
    <source>
        <dbReference type="SAM" id="Phobius"/>
    </source>
</evidence>
<dbReference type="InterPro" id="IPR013087">
    <property type="entry name" value="Znf_C2H2_type"/>
</dbReference>
<feature type="transmembrane region" description="Helical" evidence="9">
    <location>
        <begin position="266"/>
        <end position="284"/>
    </location>
</feature>
<dbReference type="SUPFAM" id="SSF103473">
    <property type="entry name" value="MFS general substrate transporter"/>
    <property type="match status" value="1"/>
</dbReference>
<evidence type="ECO:0000256" key="6">
    <source>
        <dbReference type="ARBA" id="ARBA00023125"/>
    </source>
</evidence>
<dbReference type="Gene3D" id="1.20.1250.20">
    <property type="entry name" value="MFS general substrate transporter like domains"/>
    <property type="match status" value="1"/>
</dbReference>
<evidence type="ECO:0000256" key="2">
    <source>
        <dbReference type="ARBA" id="ARBA00022723"/>
    </source>
</evidence>
<organism evidence="11 12">
    <name type="scientific">Trichogramma brassicae</name>
    <dbReference type="NCBI Taxonomy" id="86971"/>
    <lineage>
        <taxon>Eukaryota</taxon>
        <taxon>Metazoa</taxon>
        <taxon>Ecdysozoa</taxon>
        <taxon>Arthropoda</taxon>
        <taxon>Hexapoda</taxon>
        <taxon>Insecta</taxon>
        <taxon>Pterygota</taxon>
        <taxon>Neoptera</taxon>
        <taxon>Endopterygota</taxon>
        <taxon>Hymenoptera</taxon>
        <taxon>Apocrita</taxon>
        <taxon>Proctotrupomorpha</taxon>
        <taxon>Chalcidoidea</taxon>
        <taxon>Trichogrammatidae</taxon>
        <taxon>Trichogramma</taxon>
    </lineage>
</organism>
<dbReference type="GO" id="GO:0003700">
    <property type="term" value="F:DNA-binding transcription factor activity"/>
    <property type="evidence" value="ECO:0007669"/>
    <property type="project" value="TreeGrafter"/>
</dbReference>
<dbReference type="GO" id="GO:0022857">
    <property type="term" value="F:transmembrane transporter activity"/>
    <property type="evidence" value="ECO:0007669"/>
    <property type="project" value="InterPro"/>
</dbReference>
<protein>
    <recommendedName>
        <fullName evidence="10">C2H2-type domain-containing protein</fullName>
    </recommendedName>
</protein>
<evidence type="ECO:0000256" key="8">
    <source>
        <dbReference type="PROSITE-ProRule" id="PRU00042"/>
    </source>
</evidence>
<dbReference type="PROSITE" id="PS00028">
    <property type="entry name" value="ZINC_FINGER_C2H2_1"/>
    <property type="match status" value="3"/>
</dbReference>
<evidence type="ECO:0000256" key="3">
    <source>
        <dbReference type="ARBA" id="ARBA00022737"/>
    </source>
</evidence>
<name>A0A6H5IMV6_9HYME</name>
<dbReference type="Pfam" id="PF00096">
    <property type="entry name" value="zf-C2H2"/>
    <property type="match status" value="3"/>
</dbReference>
<proteinExistence type="predicted"/>
<keyword evidence="9" id="KW-1133">Transmembrane helix</keyword>
<dbReference type="GO" id="GO:0000978">
    <property type="term" value="F:RNA polymerase II cis-regulatory region sequence-specific DNA binding"/>
    <property type="evidence" value="ECO:0007669"/>
    <property type="project" value="TreeGrafter"/>
</dbReference>
<feature type="domain" description="C2H2-type" evidence="10">
    <location>
        <begin position="655"/>
        <end position="683"/>
    </location>
</feature>
<feature type="transmembrane region" description="Helical" evidence="9">
    <location>
        <begin position="385"/>
        <end position="403"/>
    </location>
</feature>
<feature type="transmembrane region" description="Helical" evidence="9">
    <location>
        <begin position="415"/>
        <end position="437"/>
    </location>
</feature>
<evidence type="ECO:0000259" key="10">
    <source>
        <dbReference type="PROSITE" id="PS50157"/>
    </source>
</evidence>
<comment type="subcellular location">
    <subcellularLocation>
        <location evidence="1">Nucleus</location>
    </subcellularLocation>
</comment>
<dbReference type="SUPFAM" id="SSF57667">
    <property type="entry name" value="beta-beta-alpha zinc fingers"/>
    <property type="match status" value="2"/>
</dbReference>
<reference evidence="11 12" key="1">
    <citation type="submission" date="2020-02" db="EMBL/GenBank/DDBJ databases">
        <authorList>
            <person name="Ferguson B K."/>
        </authorList>
    </citation>
    <scope>NUCLEOTIDE SEQUENCE [LARGE SCALE GENOMIC DNA]</scope>
</reference>
<feature type="transmembrane region" description="Helical" evidence="9">
    <location>
        <begin position="241"/>
        <end position="260"/>
    </location>
</feature>
<keyword evidence="6" id="KW-0238">DNA-binding</keyword>
<feature type="transmembrane region" description="Helical" evidence="9">
    <location>
        <begin position="104"/>
        <end position="121"/>
    </location>
</feature>
<evidence type="ECO:0000313" key="11">
    <source>
        <dbReference type="EMBL" id="CAB0038673.1"/>
    </source>
</evidence>
<dbReference type="PANTHER" id="PTHR24404:SF114">
    <property type="entry name" value="KLUMPFUSS, ISOFORM B-RELATED"/>
    <property type="match status" value="1"/>
</dbReference>
<accession>A0A6H5IMV6</accession>
<dbReference type="SMART" id="SM00355">
    <property type="entry name" value="ZnF_C2H2"/>
    <property type="match status" value="3"/>
</dbReference>
<dbReference type="AlphaFoldDB" id="A0A6H5IMV6"/>
<keyword evidence="9" id="KW-0812">Transmembrane</keyword>
<evidence type="ECO:0000256" key="1">
    <source>
        <dbReference type="ARBA" id="ARBA00004123"/>
    </source>
</evidence>
<evidence type="ECO:0000313" key="12">
    <source>
        <dbReference type="Proteomes" id="UP000479190"/>
    </source>
</evidence>
<feature type="domain" description="C2H2-type" evidence="10">
    <location>
        <begin position="626"/>
        <end position="654"/>
    </location>
</feature>
<dbReference type="InterPro" id="IPR036259">
    <property type="entry name" value="MFS_trans_sf"/>
</dbReference>
<sequence length="729" mass="82514">MESARKRGANSELVQRRRRRALATRVFGQREEEARDELLALTHDTRIQGEGRASRVPAAAAAACPAQQCLADRVHLVFKDLPVFGYIINAVSTTGAKSHPAPQIVLLFFAVLIFYHSHYMHTGFFPAVSPELSPGHRDVFAYAYFAYTLAYVLTIVPAGVAATNRRAKSLLWLSIVGIAMLNAIQPIPKVGSAIKSSIFIHILFGITEAPVLPCVYVLLARVISSRHRATAGSLVLSAKHFVALFALGIAYLTNIIETYVSAYDRTHYVLGQFAVIWAIVYFFLGSNYDQEFVNQLPWFKPHIPWHSIFASLPVWTLIASHATIFDFEKKAILSEYPYELSDALDVVKSTSATFPILVLGGIGSGWLSDKLVARNCLTRLGARKIFNCFGTFVPMAGYVILRTIMPDEVEFSNKIWWICFWICIKGLTGLQSSGFMINHMDLSPYYAGFLFAITEAANQLFKSLLVWISIYGAVRNMPIDERARDSTRRKSPQSVKPKFALISFKLTIKENQTSNGRSRGHNQSNHMNEAMPFQETLDEKIFVDFECKDVKFILPPLPTIVCKSESQNCHAFVKEVNEHQAAHLNDIRQIISIKKEFNYENNCEFQEKSRLKIDESKEKRDPRRPQECEICQKSFESQSKLKRHIMAVHDQSKPFQCEICHKSFGHKGNLNKHISLVHDRSKPFECEICHKSFGHKGNLNKHISLVHDRSKPFECDICHKSYGQKGSVY</sequence>
<feature type="transmembrane region" description="Helical" evidence="9">
    <location>
        <begin position="141"/>
        <end position="162"/>
    </location>
</feature>
<dbReference type="Pfam" id="PF07690">
    <property type="entry name" value="MFS_1"/>
    <property type="match status" value="1"/>
</dbReference>
<dbReference type="FunFam" id="3.30.160.60:FF:000086">
    <property type="entry name" value="transcription factor E4F1 isoform X1"/>
    <property type="match status" value="2"/>
</dbReference>
<dbReference type="EMBL" id="CADCXV010000920">
    <property type="protein sequence ID" value="CAB0038673.1"/>
    <property type="molecule type" value="Genomic_DNA"/>
</dbReference>
<feature type="transmembrane region" description="Helical" evidence="9">
    <location>
        <begin position="199"/>
        <end position="220"/>
    </location>
</feature>
<dbReference type="InterPro" id="IPR036236">
    <property type="entry name" value="Znf_C2H2_sf"/>
</dbReference>
<feature type="transmembrane region" description="Helical" evidence="9">
    <location>
        <begin position="169"/>
        <end position="187"/>
    </location>
</feature>
<dbReference type="PANTHER" id="PTHR24404">
    <property type="entry name" value="ZINC FINGER PROTEIN"/>
    <property type="match status" value="1"/>
</dbReference>
<keyword evidence="7" id="KW-0539">Nucleus</keyword>
<dbReference type="GO" id="GO:0008270">
    <property type="term" value="F:zinc ion binding"/>
    <property type="evidence" value="ECO:0007669"/>
    <property type="project" value="UniProtKB-KW"/>
</dbReference>
<keyword evidence="9" id="KW-0472">Membrane</keyword>
<feature type="transmembrane region" description="Helical" evidence="9">
    <location>
        <begin position="449"/>
        <end position="474"/>
    </location>
</feature>
<dbReference type="OrthoDB" id="10518988at2759"/>
<evidence type="ECO:0000256" key="7">
    <source>
        <dbReference type="ARBA" id="ARBA00023242"/>
    </source>
</evidence>
<feature type="domain" description="C2H2-type" evidence="10">
    <location>
        <begin position="684"/>
        <end position="712"/>
    </location>
</feature>
<dbReference type="Proteomes" id="UP000479190">
    <property type="component" value="Unassembled WGS sequence"/>
</dbReference>
<keyword evidence="12" id="KW-1185">Reference proteome</keyword>
<keyword evidence="4 8" id="KW-0863">Zinc-finger</keyword>
<dbReference type="Gene3D" id="3.30.160.60">
    <property type="entry name" value="Classic Zinc Finger"/>
    <property type="match status" value="3"/>
</dbReference>
<dbReference type="GO" id="GO:0006357">
    <property type="term" value="P:regulation of transcription by RNA polymerase II"/>
    <property type="evidence" value="ECO:0007669"/>
    <property type="project" value="TreeGrafter"/>
</dbReference>
<evidence type="ECO:0000256" key="4">
    <source>
        <dbReference type="ARBA" id="ARBA00022771"/>
    </source>
</evidence>
<dbReference type="GO" id="GO:0005634">
    <property type="term" value="C:nucleus"/>
    <property type="evidence" value="ECO:0007669"/>
    <property type="project" value="UniProtKB-SubCell"/>
</dbReference>
<gene>
    <name evidence="11" type="ORF">TBRA_LOCUS10446</name>
</gene>
<keyword evidence="2" id="KW-0479">Metal-binding</keyword>
<evidence type="ECO:0000256" key="5">
    <source>
        <dbReference type="ARBA" id="ARBA00022833"/>
    </source>
</evidence>
<keyword evidence="5" id="KW-0862">Zinc</keyword>
<dbReference type="InterPro" id="IPR011701">
    <property type="entry name" value="MFS"/>
</dbReference>
<dbReference type="PROSITE" id="PS50157">
    <property type="entry name" value="ZINC_FINGER_C2H2_2"/>
    <property type="match status" value="3"/>
</dbReference>